<sequence>MKFVEYDKMLETDDAVLRHEIGHALVWFHYGGPIGRLRLSREYDGKLMASMRFGMTAIDIAKRNAVRLLAGEIAARRFLGLPAESATYDFQVPPSARAEAVTSRLGNPHSDMTKALILACDDAGDGWFEWLKARHSEARRLVDKEWQAIEDVAKGLKRHIPMEPRTDVLLPGLSLIKGFEKKAVVSQSSIATEAVHRGAIGSFGMRRYRCYRVHVAKSLTAFEDSGV</sequence>
<name>A0A848IU45_9BURK</name>
<comment type="caution">
    <text evidence="1">The sequence shown here is derived from an EMBL/GenBank/DDBJ whole genome shotgun (WGS) entry which is preliminary data.</text>
</comment>
<protein>
    <recommendedName>
        <fullName evidence="3">Peptidase M41 domain-containing protein</fullName>
    </recommendedName>
</protein>
<proteinExistence type="predicted"/>
<dbReference type="Proteomes" id="UP000544134">
    <property type="component" value="Unassembled WGS sequence"/>
</dbReference>
<accession>A0A848IU45</accession>
<evidence type="ECO:0000313" key="1">
    <source>
        <dbReference type="EMBL" id="NMM03525.1"/>
    </source>
</evidence>
<evidence type="ECO:0008006" key="3">
    <source>
        <dbReference type="Google" id="ProtNLM"/>
    </source>
</evidence>
<evidence type="ECO:0000313" key="2">
    <source>
        <dbReference type="Proteomes" id="UP000544134"/>
    </source>
</evidence>
<gene>
    <name evidence="1" type="ORF">HHL24_37310</name>
</gene>
<organism evidence="1 2">
    <name type="scientific">Paraburkholderia polaris</name>
    <dbReference type="NCBI Taxonomy" id="2728848"/>
    <lineage>
        <taxon>Bacteria</taxon>
        <taxon>Pseudomonadati</taxon>
        <taxon>Pseudomonadota</taxon>
        <taxon>Betaproteobacteria</taxon>
        <taxon>Burkholderiales</taxon>
        <taxon>Burkholderiaceae</taxon>
        <taxon>Paraburkholderia</taxon>
    </lineage>
</organism>
<dbReference type="RefSeq" id="WP_169490325.1">
    <property type="nucleotide sequence ID" value="NZ_JABBGJ010000055.1"/>
</dbReference>
<dbReference type="EMBL" id="JABBGJ010000055">
    <property type="protein sequence ID" value="NMM03525.1"/>
    <property type="molecule type" value="Genomic_DNA"/>
</dbReference>
<reference evidence="1 2" key="1">
    <citation type="submission" date="2020-04" db="EMBL/GenBank/DDBJ databases">
        <title>Paraburkholderia sp. RP-4-7 isolated from soil.</title>
        <authorList>
            <person name="Dahal R.H."/>
        </authorList>
    </citation>
    <scope>NUCLEOTIDE SEQUENCE [LARGE SCALE GENOMIC DNA]</scope>
    <source>
        <strain evidence="1 2">RP-4-7</strain>
    </source>
</reference>
<keyword evidence="2" id="KW-1185">Reference proteome</keyword>
<dbReference type="AlphaFoldDB" id="A0A848IU45"/>